<dbReference type="Proteomes" id="UP001310594">
    <property type="component" value="Unassembled WGS sequence"/>
</dbReference>
<dbReference type="GO" id="GO:0043161">
    <property type="term" value="P:proteasome-mediated ubiquitin-dependent protein catabolic process"/>
    <property type="evidence" value="ECO:0007669"/>
    <property type="project" value="TreeGrafter"/>
</dbReference>
<sequence>MASSQEPESPFGSWQTDTEGEGSGNDDMEYELAESGISEDVEEEAGDEEETTTHYYDAEDGVLRDEDGDTVQFEVGDESIDDASEDHSAPTDDDDVEVEDEAEGTQTPQPAAATSDEAQQAQHRAAQTQTVRSTPPPPRPNRLRRLSSATGSRNMLTDHTANNTVTQQQILQLLANAGIRGVFQNAGGPTTRSRGLRQHVALGEDDEAPDDDDDEDFANDAYLGFGGRRRRPTRRPIVGDRYPKIPSEEGRQLMDSGNFGTNDRCDHTSCGEPLSAPTLHKRRKLAHRLLSRELGSSPATRSAHILGSLASQTMIPRSKADLIVNLNARCYSGQFSDDGSFFFACGQDFKVRMYDTSNPYDWKYYKTVRYDGGQWTITDASLSPDNKLLAYSSIRSQVCLAATEQGDDSDPRELDFSDTGSGGTGGTGWGRSRGHFGIWSLRFSGDGQEIVAGTSDQSVYVYDLQAQRSILRIPAHQDDVNAVCFGDKLSPHILYSGSDDTTVKVWDRRSLASMRPAGMFLGHTEGVTYIDSKGDGRYVISNGKDQTCKLWDLRKMISTDQGENLNPRDFTTGFDYRFAPYDKHSHRPHPHDCSLVTFQGHMVLKTLIRCHFSPATSTDQRYIYSGSHDGKIYIWNLDGTTAGTVDVKAATKNSRPAEDEVYVDRYDHYGSGGQWKTIVRDCSWHPSAPVIAATSWNGWDHGLGTVTVHSWGDGVDSDEVGQGKDGFAGATAEEMGQGESLGSTPMGARLTAQLRHDERFYGEERQSAQANTRRTRLRDRMGLGNLWGGGGGEEA</sequence>
<dbReference type="InterPro" id="IPR036322">
    <property type="entry name" value="WD40_repeat_dom_sf"/>
</dbReference>
<dbReference type="PANTHER" id="PTHR19847">
    <property type="entry name" value="DDB1- AND CUL4-ASSOCIATED FACTOR 11"/>
    <property type="match status" value="1"/>
</dbReference>
<evidence type="ECO:0000256" key="2">
    <source>
        <dbReference type="ARBA" id="ARBA00022737"/>
    </source>
</evidence>
<feature type="compositionally biased region" description="Gly residues" evidence="4">
    <location>
        <begin position="420"/>
        <end position="429"/>
    </location>
</feature>
<keyword evidence="2" id="KW-0677">Repeat</keyword>
<feature type="compositionally biased region" description="Acidic residues" evidence="4">
    <location>
        <begin position="204"/>
        <end position="218"/>
    </location>
</feature>
<organism evidence="5 6">
    <name type="scientific">Elasticomyces elasticus</name>
    <dbReference type="NCBI Taxonomy" id="574655"/>
    <lineage>
        <taxon>Eukaryota</taxon>
        <taxon>Fungi</taxon>
        <taxon>Dikarya</taxon>
        <taxon>Ascomycota</taxon>
        <taxon>Pezizomycotina</taxon>
        <taxon>Dothideomycetes</taxon>
        <taxon>Dothideomycetidae</taxon>
        <taxon>Mycosphaerellales</taxon>
        <taxon>Teratosphaeriaceae</taxon>
        <taxon>Elasticomyces</taxon>
    </lineage>
</organism>
<evidence type="ECO:0000313" key="6">
    <source>
        <dbReference type="Proteomes" id="UP001310594"/>
    </source>
</evidence>
<dbReference type="InterPro" id="IPR020472">
    <property type="entry name" value="WD40_PAC1"/>
</dbReference>
<feature type="compositionally biased region" description="Gly residues" evidence="4">
    <location>
        <begin position="785"/>
        <end position="795"/>
    </location>
</feature>
<dbReference type="SMART" id="SM00320">
    <property type="entry name" value="WD40"/>
    <property type="match status" value="7"/>
</dbReference>
<dbReference type="FunFam" id="2.130.10.10:FF:000733">
    <property type="entry name" value="WD40 repeat-like protein"/>
    <property type="match status" value="1"/>
</dbReference>
<feature type="repeat" description="WD" evidence="3">
    <location>
        <begin position="617"/>
        <end position="638"/>
    </location>
</feature>
<feature type="compositionally biased region" description="Acidic residues" evidence="4">
    <location>
        <begin position="18"/>
        <end position="50"/>
    </location>
</feature>
<evidence type="ECO:0008006" key="7">
    <source>
        <dbReference type="Google" id="ProtNLM"/>
    </source>
</evidence>
<protein>
    <recommendedName>
        <fullName evidence="7">WD40 repeat-like protein</fullName>
    </recommendedName>
</protein>
<dbReference type="InterPro" id="IPR001680">
    <property type="entry name" value="WD40_rpt"/>
</dbReference>
<dbReference type="InterPro" id="IPR015943">
    <property type="entry name" value="WD40/YVTN_repeat-like_dom_sf"/>
</dbReference>
<evidence type="ECO:0000313" key="5">
    <source>
        <dbReference type="EMBL" id="KAK5691972.1"/>
    </source>
</evidence>
<feature type="repeat" description="WD" evidence="3">
    <location>
        <begin position="473"/>
        <end position="516"/>
    </location>
</feature>
<dbReference type="PROSITE" id="PS50082">
    <property type="entry name" value="WD_REPEATS_2"/>
    <property type="match status" value="4"/>
</dbReference>
<feature type="compositionally biased region" description="Basic and acidic residues" evidence="4">
    <location>
        <begin position="237"/>
        <end position="252"/>
    </location>
</feature>
<feature type="region of interest" description="Disordered" evidence="4">
    <location>
        <begin position="1"/>
        <end position="145"/>
    </location>
</feature>
<dbReference type="InterPro" id="IPR051859">
    <property type="entry name" value="DCAF"/>
</dbReference>
<dbReference type="PANTHER" id="PTHR19847:SF7">
    <property type="entry name" value="DDB1- AND CUL4-ASSOCIATED FACTOR 11"/>
    <property type="match status" value="1"/>
</dbReference>
<evidence type="ECO:0000256" key="1">
    <source>
        <dbReference type="ARBA" id="ARBA00022574"/>
    </source>
</evidence>
<feature type="compositionally biased region" description="Acidic residues" evidence="4">
    <location>
        <begin position="91"/>
        <end position="103"/>
    </location>
</feature>
<feature type="region of interest" description="Disordered" evidence="4">
    <location>
        <begin position="204"/>
        <end position="252"/>
    </location>
</feature>
<feature type="region of interest" description="Disordered" evidence="4">
    <location>
        <begin position="762"/>
        <end position="795"/>
    </location>
</feature>
<dbReference type="PROSITE" id="PS50294">
    <property type="entry name" value="WD_REPEATS_REGION"/>
    <property type="match status" value="2"/>
</dbReference>
<accession>A0AAN7VT04</accession>
<feature type="compositionally biased region" description="Low complexity" evidence="4">
    <location>
        <begin position="118"/>
        <end position="133"/>
    </location>
</feature>
<dbReference type="PRINTS" id="PR00320">
    <property type="entry name" value="GPROTEINBRPT"/>
</dbReference>
<dbReference type="SUPFAM" id="SSF50978">
    <property type="entry name" value="WD40 repeat-like"/>
    <property type="match status" value="1"/>
</dbReference>
<feature type="compositionally biased region" description="Acidic residues" evidence="4">
    <location>
        <begin position="75"/>
        <end position="84"/>
    </location>
</feature>
<gene>
    <name evidence="5" type="ORF">LTR97_011143</name>
</gene>
<dbReference type="AlphaFoldDB" id="A0AAN7VT04"/>
<evidence type="ECO:0000256" key="4">
    <source>
        <dbReference type="SAM" id="MobiDB-lite"/>
    </source>
</evidence>
<dbReference type="EMBL" id="JAVRQU010000020">
    <property type="protein sequence ID" value="KAK5691972.1"/>
    <property type="molecule type" value="Genomic_DNA"/>
</dbReference>
<proteinExistence type="predicted"/>
<dbReference type="Pfam" id="PF00400">
    <property type="entry name" value="WD40"/>
    <property type="match status" value="5"/>
</dbReference>
<reference evidence="5" key="1">
    <citation type="submission" date="2023-08" db="EMBL/GenBank/DDBJ databases">
        <title>Black Yeasts Isolated from many extreme environments.</title>
        <authorList>
            <person name="Coleine C."/>
            <person name="Stajich J.E."/>
            <person name="Selbmann L."/>
        </authorList>
    </citation>
    <scope>NUCLEOTIDE SEQUENCE</scope>
    <source>
        <strain evidence="5">CCFEE 5810</strain>
    </source>
</reference>
<dbReference type="Gene3D" id="2.130.10.10">
    <property type="entry name" value="YVTN repeat-like/Quinoprotein amine dehydrogenase"/>
    <property type="match status" value="3"/>
</dbReference>
<feature type="compositionally biased region" description="Polar residues" evidence="4">
    <location>
        <begin position="1"/>
        <end position="17"/>
    </location>
</feature>
<name>A0AAN7VT04_9PEZI</name>
<dbReference type="GO" id="GO:0080008">
    <property type="term" value="C:Cul4-RING E3 ubiquitin ligase complex"/>
    <property type="evidence" value="ECO:0007669"/>
    <property type="project" value="TreeGrafter"/>
</dbReference>
<evidence type="ECO:0000256" key="3">
    <source>
        <dbReference type="PROSITE-ProRule" id="PRU00221"/>
    </source>
</evidence>
<comment type="caution">
    <text evidence="5">The sequence shown here is derived from an EMBL/GenBank/DDBJ whole genome shotgun (WGS) entry which is preliminary data.</text>
</comment>
<keyword evidence="1 3" id="KW-0853">WD repeat</keyword>
<feature type="region of interest" description="Disordered" evidence="4">
    <location>
        <begin position="402"/>
        <end position="429"/>
    </location>
</feature>
<feature type="repeat" description="WD" evidence="3">
    <location>
        <begin position="438"/>
        <end position="472"/>
    </location>
</feature>
<feature type="repeat" description="WD" evidence="3">
    <location>
        <begin position="520"/>
        <end position="554"/>
    </location>
</feature>